<dbReference type="EMBL" id="CP134537">
    <property type="protein sequence ID" value="WNH10685.1"/>
    <property type="molecule type" value="Genomic_DNA"/>
</dbReference>
<organism evidence="2 3">
    <name type="scientific">Thalassobellus suaedae</name>
    <dbReference type="NCBI Taxonomy" id="3074124"/>
    <lineage>
        <taxon>Bacteria</taxon>
        <taxon>Pseudomonadati</taxon>
        <taxon>Bacteroidota</taxon>
        <taxon>Flavobacteriia</taxon>
        <taxon>Flavobacteriales</taxon>
        <taxon>Flavobacteriaceae</taxon>
        <taxon>Thalassobellus</taxon>
    </lineage>
</organism>
<reference evidence="2 3" key="1">
    <citation type="submission" date="2023-09" db="EMBL/GenBank/DDBJ databases">
        <title>Thalassobella suaedae gen. nov., sp. nov., a marine bacterium of the family Flavobacteriaceae isolated from a halophyte Suaeda japonica.</title>
        <authorList>
            <person name="Lee S.Y."/>
            <person name="Hwang C.Y."/>
        </authorList>
    </citation>
    <scope>NUCLEOTIDE SEQUENCE [LARGE SCALE GENOMIC DNA]</scope>
    <source>
        <strain evidence="2 3">HL-DH14</strain>
    </source>
</reference>
<gene>
    <name evidence="2" type="ORF">RHP51_08585</name>
</gene>
<protein>
    <submittedName>
        <fullName evidence="2">Uncharacterized protein</fullName>
    </submittedName>
</protein>
<evidence type="ECO:0000313" key="2">
    <source>
        <dbReference type="EMBL" id="WNH10685.1"/>
    </source>
</evidence>
<sequence length="107" mass="11683">MQYGTTPRQNAPAVGGTANLGDSDFFLEDASYLRMKEITLNYNLPDGLIGGMNGSIYITGQNLFTITPYKGYNPDTNGRSSVRGSFGWDISTYPLAKTVLMGLKLNF</sequence>
<accession>A0ABY9XY63</accession>
<proteinExistence type="predicted"/>
<dbReference type="RefSeq" id="WP_415866921.1">
    <property type="nucleotide sequence ID" value="NZ_CP134537.1"/>
</dbReference>
<dbReference type="Proteomes" id="UP001302806">
    <property type="component" value="Chromosome"/>
</dbReference>
<evidence type="ECO:0000313" key="3">
    <source>
        <dbReference type="Proteomes" id="UP001302806"/>
    </source>
</evidence>
<evidence type="ECO:0000256" key="1">
    <source>
        <dbReference type="SAM" id="MobiDB-lite"/>
    </source>
</evidence>
<feature type="region of interest" description="Disordered" evidence="1">
    <location>
        <begin position="1"/>
        <end position="21"/>
    </location>
</feature>
<name>A0ABY9XY63_9FLAO</name>